<dbReference type="GO" id="GO:0046872">
    <property type="term" value="F:metal ion binding"/>
    <property type="evidence" value="ECO:0007669"/>
    <property type="project" value="UniProtKB-KW"/>
</dbReference>
<feature type="domain" description="Calcineurin-like phosphoesterase" evidence="9">
    <location>
        <begin position="1179"/>
        <end position="1249"/>
    </location>
</feature>
<dbReference type="OMA" id="WSAEGTI"/>
<dbReference type="Proteomes" id="UP000316621">
    <property type="component" value="Chromosome 3"/>
</dbReference>
<dbReference type="InterPro" id="IPR029052">
    <property type="entry name" value="Metallo-depent_PP-like"/>
</dbReference>
<dbReference type="EC" id="3.1.3.2" evidence="8"/>
<dbReference type="InterPro" id="IPR025733">
    <property type="entry name" value="PAPs_C"/>
</dbReference>
<keyword evidence="6" id="KW-0408">Iron</keyword>
<dbReference type="FunFam" id="2.60.40.380:FF:000001">
    <property type="entry name" value="Fe(3+)-Zn(2+) purple acid phosphatase"/>
    <property type="match status" value="2"/>
</dbReference>
<dbReference type="InterPro" id="IPR004843">
    <property type="entry name" value="Calcineurin-like_PHP"/>
</dbReference>
<dbReference type="Pfam" id="PF14008">
    <property type="entry name" value="Metallophos_C"/>
    <property type="match status" value="3"/>
</dbReference>
<dbReference type="Gramene" id="RZC53871">
    <property type="protein sequence ID" value="RZC53871"/>
    <property type="gene ID" value="C5167_012728"/>
</dbReference>
<proteinExistence type="inferred from homology"/>
<dbReference type="Gene3D" id="3.60.21.10">
    <property type="match status" value="3"/>
</dbReference>
<keyword evidence="7" id="KW-0325">Glycoprotein</keyword>
<dbReference type="SUPFAM" id="SSF56300">
    <property type="entry name" value="Metallo-dependent phosphatases"/>
    <property type="match status" value="3"/>
</dbReference>
<dbReference type="InterPro" id="IPR008963">
    <property type="entry name" value="Purple_acid_Pase-like_N"/>
</dbReference>
<dbReference type="Gene3D" id="2.60.40.380">
    <property type="entry name" value="Purple acid phosphatase-like, N-terminal"/>
    <property type="match status" value="2"/>
</dbReference>
<feature type="domain" description="Purple acid phosphatase N-terminal" evidence="11">
    <location>
        <begin position="62"/>
        <end position="153"/>
    </location>
</feature>
<keyword evidence="5" id="KW-0862">Zinc</keyword>
<feature type="domain" description="Purple acid phosphatase C-terminal" evidence="10">
    <location>
        <begin position="1275"/>
        <end position="1325"/>
    </location>
</feature>
<keyword evidence="2" id="KW-0479">Metal-binding</keyword>
<keyword evidence="3 8" id="KW-0732">Signal</keyword>
<reference evidence="12 13" key="1">
    <citation type="journal article" date="2018" name="Science">
        <title>The opium poppy genome and morphinan production.</title>
        <authorList>
            <person name="Guo L."/>
            <person name="Winzer T."/>
            <person name="Yang X."/>
            <person name="Li Y."/>
            <person name="Ning Z."/>
            <person name="He Z."/>
            <person name="Teodor R."/>
            <person name="Lu Y."/>
            <person name="Bowser T.A."/>
            <person name="Graham I.A."/>
            <person name="Ye K."/>
        </authorList>
    </citation>
    <scope>NUCLEOTIDE SEQUENCE [LARGE SCALE GENOMIC DNA]</scope>
    <source>
        <strain evidence="13">cv. HN1</strain>
        <tissue evidence="12">Leaves</tissue>
    </source>
</reference>
<dbReference type="CDD" id="cd00839">
    <property type="entry name" value="MPP_PAPs"/>
    <property type="match status" value="3"/>
</dbReference>
<feature type="signal peptide" evidence="8">
    <location>
        <begin position="1"/>
        <end position="30"/>
    </location>
</feature>
<keyword evidence="13" id="KW-1185">Reference proteome</keyword>
<evidence type="ECO:0000256" key="7">
    <source>
        <dbReference type="ARBA" id="ARBA00023180"/>
    </source>
</evidence>
<feature type="domain" description="Calcineurin-like phosphoesterase" evidence="9">
    <location>
        <begin position="714"/>
        <end position="911"/>
    </location>
</feature>
<dbReference type="PANTHER" id="PTHR22953">
    <property type="entry name" value="ACID PHOSPHATASE RELATED"/>
    <property type="match status" value="1"/>
</dbReference>
<dbReference type="InterPro" id="IPR039331">
    <property type="entry name" value="PAPs-like"/>
</dbReference>
<evidence type="ECO:0000256" key="5">
    <source>
        <dbReference type="ARBA" id="ARBA00022833"/>
    </source>
</evidence>
<evidence type="ECO:0000256" key="8">
    <source>
        <dbReference type="RuleBase" id="RU361203"/>
    </source>
</evidence>
<evidence type="ECO:0000259" key="9">
    <source>
        <dbReference type="Pfam" id="PF00149"/>
    </source>
</evidence>
<feature type="domain" description="Purple acid phosphatase N-terminal" evidence="11">
    <location>
        <begin position="612"/>
        <end position="703"/>
    </location>
</feature>
<dbReference type="GO" id="GO:0003993">
    <property type="term" value="F:acid phosphatase activity"/>
    <property type="evidence" value="ECO:0007669"/>
    <property type="project" value="UniProtKB-EC"/>
</dbReference>
<dbReference type="FunFam" id="3.60.21.10:FF:000034">
    <property type="entry name" value="Fe(3+)-Zn(2+) purple acid phosphatase"/>
    <property type="match status" value="2"/>
</dbReference>
<organism evidence="12 13">
    <name type="scientific">Papaver somniferum</name>
    <name type="common">Opium poppy</name>
    <dbReference type="NCBI Taxonomy" id="3469"/>
    <lineage>
        <taxon>Eukaryota</taxon>
        <taxon>Viridiplantae</taxon>
        <taxon>Streptophyta</taxon>
        <taxon>Embryophyta</taxon>
        <taxon>Tracheophyta</taxon>
        <taxon>Spermatophyta</taxon>
        <taxon>Magnoliopsida</taxon>
        <taxon>Ranunculales</taxon>
        <taxon>Papaveraceae</taxon>
        <taxon>Papaveroideae</taxon>
        <taxon>Papaver</taxon>
    </lineage>
</organism>
<feature type="chain" id="PRO_5021482047" description="Purple acid phosphatase" evidence="8">
    <location>
        <begin position="31"/>
        <end position="1366"/>
    </location>
</feature>
<dbReference type="Pfam" id="PF16656">
    <property type="entry name" value="Pur_ac_phosph_N"/>
    <property type="match status" value="3"/>
</dbReference>
<evidence type="ECO:0000259" key="10">
    <source>
        <dbReference type="Pfam" id="PF14008"/>
    </source>
</evidence>
<dbReference type="InterPro" id="IPR015914">
    <property type="entry name" value="PAPs_N"/>
</dbReference>
<comment type="similarity">
    <text evidence="1 8">Belongs to the metallophosphoesterase superfamily. Purple acid phosphatase family.</text>
</comment>
<gene>
    <name evidence="12" type="ORF">C5167_012728</name>
</gene>
<comment type="catalytic activity">
    <reaction evidence="8">
        <text>a phosphate monoester + H2O = an alcohol + phosphate</text>
        <dbReference type="Rhea" id="RHEA:15017"/>
        <dbReference type="ChEBI" id="CHEBI:15377"/>
        <dbReference type="ChEBI" id="CHEBI:30879"/>
        <dbReference type="ChEBI" id="CHEBI:43474"/>
        <dbReference type="ChEBI" id="CHEBI:67140"/>
        <dbReference type="EC" id="3.1.3.2"/>
    </reaction>
</comment>
<feature type="domain" description="Calcineurin-like phosphoesterase" evidence="9">
    <location>
        <begin position="164"/>
        <end position="361"/>
    </location>
</feature>
<evidence type="ECO:0000256" key="3">
    <source>
        <dbReference type="ARBA" id="ARBA00022729"/>
    </source>
</evidence>
<evidence type="ECO:0000313" key="12">
    <source>
        <dbReference type="EMBL" id="RZC53871.1"/>
    </source>
</evidence>
<evidence type="ECO:0000256" key="2">
    <source>
        <dbReference type="ARBA" id="ARBA00022723"/>
    </source>
</evidence>
<dbReference type="InterPro" id="IPR041792">
    <property type="entry name" value="MPP_PAP"/>
</dbReference>
<sequence>MFESTSGRTLSLQLLLVCVVLLSCTEDSKAGITSTFIRKQWPSKDIPLDNEVFAVPTGHNAPQQVHITQGDYDGKAVIVSWVTTEIPGPSKVQYGKSEEQLQWSAEGTITNYTFYQYKSGYIHHCLVDGLEYDAKYYYKIGMGESARKFWFHTPPKIDPDAAYTFGIIGDLGQTYNSLSTLEHYMQSKGQAVLFLGDLSYADRYTKNDIGIRWDSWGRFAERVAAYQPWIWTVGNHEIDYMPELGEVRPFKNFKHRYTTPFLASKSSEPLWYAIRRASAHIIVLSSYSPFVKYTPQWWWLQEELARVDREKTPWLIVLMHVPIYNSNEAHFMEGESMRVAFESWFVQYRVDFIFSGHVHAYERSYRISNINYNVSAGDPYPVPDKSAPVYLTVGDGGNQEGLASRYRDPQPEYSAFREASYGHATLEIKNRTHALYHWNRNDDGKKVTTDTVMFLNQYWASHLHRRRRRLEKRAHFLNNESSNWMRILRKHLCQGRMELAIPFRMRSLVPSSMIMLSANWDCKTFKALTSAYEEALSTITCHPINIMLRIMFKRMSSWTWSFQVLLICFVLLSCAEYSKAGITSTFIRQEWPSTDIPLDNKVFAVPTGHNAPQQVHITQGDYDGMAVIVSWVTTEIPGPSKVQYGKSEHQYQWSAEGTITNYTFYQYKSGYIHHCLVDGLEYDTKYYYKIGNGASARKFWFHTPPKIDPDAAYTFGIIGDLGQTYNSLSTLEHYMQSKGQAVLFLGDLSYADKYKKNDIGIRWDSWGRFAERSTAYQPWIWIVGNHEIDYRPELGEVLPFKNFIHRYATPFLASKSSDPVWYAIRRASAHIIALSSYSAFAKYTPQWRWLREELTKVDREKTPWLIVLMHVPLYNSNEAHFMEGESMRVAFESWFVQYKVDFILSGHVHAYERSHRFSNIRYNVSAGDPYPVPDKSVPVYLTIGDGGNQEGLASGFRDPQPEYSAFREASYGHSTLEIMNRTHALYHWHRNDDGNKVTADSVMFLNQYWFKSMSTQNWSFQFLLICLVLLRCAEDSKSGFTSTFIRQEWPSTDIPLDNEVFAVPTGHNAPQQVHITQGDYDGKAVRVSWVTTEIPGPSKVQYGKSEHRYQWSAEGTITNYTFYQYKSGYIHHCLVDGLEGEVLPFKNFIHRYATPFLASKSSEPLWYAIIVLSSYSPFVTYTPQWRWLRKELTKVDREKTPWLIVLMHVPLYNSNEAHFMEGESMRVAFESWFVQYKVDFILSGHVHAYERSHRISNIHYNVSAGDAYPVPDKSAPVYLTVGDGGNQEGLASTFMEASYGHSTLEIMNRTHALHHWHRNDDSNKVTADSVMFLNQYSASASSQLEASMILDPVWIVVPVAARNISP</sequence>
<feature type="domain" description="Purple acid phosphatase C-terminal" evidence="10">
    <location>
        <begin position="938"/>
        <end position="997"/>
    </location>
</feature>
<keyword evidence="4 8" id="KW-0378">Hydrolase</keyword>
<dbReference type="EMBL" id="CM010717">
    <property type="protein sequence ID" value="RZC53871.1"/>
    <property type="molecule type" value="Genomic_DNA"/>
</dbReference>
<dbReference type="STRING" id="3469.A0A4Y7J1P9"/>
<protein>
    <recommendedName>
        <fullName evidence="8">Purple acid phosphatase</fullName>
        <ecNumber evidence="8">3.1.3.2</ecNumber>
    </recommendedName>
</protein>
<accession>A0A4Y7J1P9</accession>
<name>A0A4Y7J1P9_PAPSO</name>
<evidence type="ECO:0000256" key="4">
    <source>
        <dbReference type="ARBA" id="ARBA00022801"/>
    </source>
</evidence>
<evidence type="ECO:0000313" key="13">
    <source>
        <dbReference type="Proteomes" id="UP000316621"/>
    </source>
</evidence>
<dbReference type="SUPFAM" id="SSF49363">
    <property type="entry name" value="Purple acid phosphatase, N-terminal domain"/>
    <property type="match status" value="3"/>
</dbReference>
<feature type="domain" description="Purple acid phosphatase N-terminal" evidence="11">
    <location>
        <begin position="1070"/>
        <end position="1139"/>
    </location>
</feature>
<evidence type="ECO:0000259" key="11">
    <source>
        <dbReference type="Pfam" id="PF16656"/>
    </source>
</evidence>
<dbReference type="Pfam" id="PF00149">
    <property type="entry name" value="Metallophos"/>
    <property type="match status" value="3"/>
</dbReference>
<feature type="domain" description="Purple acid phosphatase C-terminal" evidence="10">
    <location>
        <begin position="387"/>
        <end position="446"/>
    </location>
</feature>
<evidence type="ECO:0000256" key="1">
    <source>
        <dbReference type="ARBA" id="ARBA00008723"/>
    </source>
</evidence>
<dbReference type="PANTHER" id="PTHR22953:SF55">
    <property type="entry name" value="BIFUNCTIONAL PURPLE ACID PHOSPHATASE 26"/>
    <property type="match status" value="1"/>
</dbReference>
<evidence type="ECO:0000256" key="6">
    <source>
        <dbReference type="ARBA" id="ARBA00023004"/>
    </source>
</evidence>